<protein>
    <submittedName>
        <fullName evidence="1">Polyketide cyclase / dehydrase and lipid transport</fullName>
    </submittedName>
</protein>
<dbReference type="Pfam" id="PF10604">
    <property type="entry name" value="Polyketide_cyc2"/>
    <property type="match status" value="1"/>
</dbReference>
<accession>A0A1H7IAE1</accession>
<dbReference type="InterPro" id="IPR023393">
    <property type="entry name" value="START-like_dom_sf"/>
</dbReference>
<dbReference type="eggNOG" id="COG4891">
    <property type="taxonomic scope" value="Bacteria"/>
</dbReference>
<dbReference type="STRING" id="235985.SAMN05414137_102567"/>
<dbReference type="Gene3D" id="3.30.530.20">
    <property type="match status" value="1"/>
</dbReference>
<proteinExistence type="predicted"/>
<keyword evidence="2" id="KW-1185">Reference proteome</keyword>
<dbReference type="RefSeq" id="WP_042443916.1">
    <property type="nucleotide sequence ID" value="NZ_BBPN01000005.1"/>
</dbReference>
<dbReference type="AlphaFoldDB" id="A0A1H7IAE1"/>
<sequence>MLTKLLRLFSSGPNIEDLHDFYAKRGRLDEHAHVRATYRVRIDAPVDVVWGHLADIARWPDWSAGITDVQLPHGVAVDRPFHWRNGIHRIDSRIAVLAPEQEISWTGVCGGFLAKAVHRQLLVADGDGTWVTAEESMSGPLLPLYYSDAKLRDSLVSWMAELQRVAEAARSAAPRAHAAATQDQL</sequence>
<dbReference type="InterPro" id="IPR019587">
    <property type="entry name" value="Polyketide_cyclase/dehydratase"/>
</dbReference>
<gene>
    <name evidence="1" type="ORF">SAMN05414137_102567</name>
</gene>
<dbReference type="SUPFAM" id="SSF55961">
    <property type="entry name" value="Bet v1-like"/>
    <property type="match status" value="1"/>
</dbReference>
<organism evidence="1 2">
    <name type="scientific">Streptacidiphilus jiangxiensis</name>
    <dbReference type="NCBI Taxonomy" id="235985"/>
    <lineage>
        <taxon>Bacteria</taxon>
        <taxon>Bacillati</taxon>
        <taxon>Actinomycetota</taxon>
        <taxon>Actinomycetes</taxon>
        <taxon>Kitasatosporales</taxon>
        <taxon>Streptomycetaceae</taxon>
        <taxon>Streptacidiphilus</taxon>
    </lineage>
</organism>
<reference evidence="2" key="1">
    <citation type="submission" date="2016-10" db="EMBL/GenBank/DDBJ databases">
        <authorList>
            <person name="Varghese N."/>
        </authorList>
    </citation>
    <scope>NUCLEOTIDE SEQUENCE [LARGE SCALE GENOMIC DNA]</scope>
    <source>
        <strain evidence="2">DSM 45096 / BCRC 16803 / CGMCC 4.1857 / CIP 109030 / JCM 12277 / KCTC 19219 / NBRC 100920 / 33214</strain>
    </source>
</reference>
<dbReference type="Proteomes" id="UP000183015">
    <property type="component" value="Unassembled WGS sequence"/>
</dbReference>
<dbReference type="OrthoDB" id="156693at2"/>
<name>A0A1H7IAE1_STRJI</name>
<evidence type="ECO:0000313" key="1">
    <source>
        <dbReference type="EMBL" id="SEK59324.1"/>
    </source>
</evidence>
<evidence type="ECO:0000313" key="2">
    <source>
        <dbReference type="Proteomes" id="UP000183015"/>
    </source>
</evidence>
<dbReference type="EMBL" id="FOAZ01000002">
    <property type="protein sequence ID" value="SEK59324.1"/>
    <property type="molecule type" value="Genomic_DNA"/>
</dbReference>